<dbReference type="InterPro" id="IPR000073">
    <property type="entry name" value="AB_hydrolase_1"/>
</dbReference>
<dbReference type="GO" id="GO:0003824">
    <property type="term" value="F:catalytic activity"/>
    <property type="evidence" value="ECO:0007669"/>
    <property type="project" value="UniProtKB-ARBA"/>
</dbReference>
<evidence type="ECO:0000313" key="3">
    <source>
        <dbReference type="Proteomes" id="UP001183643"/>
    </source>
</evidence>
<gene>
    <name evidence="2" type="ORF">J2S41_002792</name>
</gene>
<dbReference type="AlphaFoldDB" id="A0AAE4CAN9"/>
<name>A0AAE4CAN9_9ACTN</name>
<dbReference type="RefSeq" id="WP_310367734.1">
    <property type="nucleotide sequence ID" value="NZ_JAVDYB010000001.1"/>
</dbReference>
<dbReference type="InterPro" id="IPR029058">
    <property type="entry name" value="AB_hydrolase_fold"/>
</dbReference>
<dbReference type="InterPro" id="IPR050266">
    <property type="entry name" value="AB_hydrolase_sf"/>
</dbReference>
<protein>
    <submittedName>
        <fullName evidence="2">Pimeloyl-ACP methyl ester carboxylesterase</fullName>
    </submittedName>
</protein>
<dbReference type="Pfam" id="PF00561">
    <property type="entry name" value="Abhydrolase_1"/>
    <property type="match status" value="1"/>
</dbReference>
<dbReference type="Proteomes" id="UP001183643">
    <property type="component" value="Unassembled WGS sequence"/>
</dbReference>
<dbReference type="PANTHER" id="PTHR43798">
    <property type="entry name" value="MONOACYLGLYCEROL LIPASE"/>
    <property type="match status" value="1"/>
</dbReference>
<dbReference type="PRINTS" id="PR00111">
    <property type="entry name" value="ABHYDROLASE"/>
</dbReference>
<dbReference type="GO" id="GO:0016020">
    <property type="term" value="C:membrane"/>
    <property type="evidence" value="ECO:0007669"/>
    <property type="project" value="TreeGrafter"/>
</dbReference>
<accession>A0AAE4CAN9</accession>
<evidence type="ECO:0000259" key="1">
    <source>
        <dbReference type="Pfam" id="PF00561"/>
    </source>
</evidence>
<dbReference type="SUPFAM" id="SSF53474">
    <property type="entry name" value="alpha/beta-Hydrolases"/>
    <property type="match status" value="1"/>
</dbReference>
<sequence>MLVFHGGHARAGLAMGEDVYAGAGYSILAPSRPGYGRTPVSTGRSVGAYTDVVRDLCARLDITRVAAVVGVSGGGPVAATMAARHPDLVARLILVSAVGFLPYPDLGTRLGAHVAFAFPVERLTWAAVHTLARLAPDTCLRLMLGRLSTRPAGQVLAALDASARAELLDLFARMRSSRGFVNDLRPVPDITDRIVQPTLVIATPTDGGVPYIHARALAASIQRAVLVPSMADSHFVWLGADWPDITHRIRAFLATNES</sequence>
<evidence type="ECO:0000313" key="2">
    <source>
        <dbReference type="EMBL" id="MDR7276014.1"/>
    </source>
</evidence>
<feature type="domain" description="AB hydrolase-1" evidence="1">
    <location>
        <begin position="20"/>
        <end position="231"/>
    </location>
</feature>
<keyword evidence="3" id="KW-1185">Reference proteome</keyword>
<comment type="caution">
    <text evidence="2">The sequence shown here is derived from an EMBL/GenBank/DDBJ whole genome shotgun (WGS) entry which is preliminary data.</text>
</comment>
<proteinExistence type="predicted"/>
<organism evidence="2 3">
    <name type="scientific">Catenuloplanes atrovinosus</name>
    <dbReference type="NCBI Taxonomy" id="137266"/>
    <lineage>
        <taxon>Bacteria</taxon>
        <taxon>Bacillati</taxon>
        <taxon>Actinomycetota</taxon>
        <taxon>Actinomycetes</taxon>
        <taxon>Micromonosporales</taxon>
        <taxon>Micromonosporaceae</taxon>
        <taxon>Catenuloplanes</taxon>
    </lineage>
</organism>
<reference evidence="2" key="1">
    <citation type="submission" date="2023-07" db="EMBL/GenBank/DDBJ databases">
        <title>Sequencing the genomes of 1000 actinobacteria strains.</title>
        <authorList>
            <person name="Klenk H.-P."/>
        </authorList>
    </citation>
    <scope>NUCLEOTIDE SEQUENCE</scope>
    <source>
        <strain evidence="2">DSM 44707</strain>
    </source>
</reference>
<dbReference type="EMBL" id="JAVDYB010000001">
    <property type="protein sequence ID" value="MDR7276014.1"/>
    <property type="molecule type" value="Genomic_DNA"/>
</dbReference>
<dbReference type="Gene3D" id="3.40.50.1820">
    <property type="entry name" value="alpha/beta hydrolase"/>
    <property type="match status" value="1"/>
</dbReference>
<dbReference type="PANTHER" id="PTHR43798:SF33">
    <property type="entry name" value="HYDROLASE, PUTATIVE (AFU_ORTHOLOGUE AFUA_2G14860)-RELATED"/>
    <property type="match status" value="1"/>
</dbReference>